<accession>A0AAD4BJT4</accession>
<evidence type="ECO:0000313" key="1">
    <source>
        <dbReference type="EMBL" id="KAF8432029.1"/>
    </source>
</evidence>
<dbReference type="EMBL" id="WHUW01000044">
    <property type="protein sequence ID" value="KAF8432029.1"/>
    <property type="molecule type" value="Genomic_DNA"/>
</dbReference>
<dbReference type="AlphaFoldDB" id="A0AAD4BJT4"/>
<protein>
    <submittedName>
        <fullName evidence="1">Uncharacterized protein</fullName>
    </submittedName>
</protein>
<reference evidence="1" key="1">
    <citation type="submission" date="2019-10" db="EMBL/GenBank/DDBJ databases">
        <authorList>
            <consortium name="DOE Joint Genome Institute"/>
            <person name="Kuo A."/>
            <person name="Miyauchi S."/>
            <person name="Kiss E."/>
            <person name="Drula E."/>
            <person name="Kohler A."/>
            <person name="Sanchez-Garcia M."/>
            <person name="Andreopoulos B."/>
            <person name="Barry K.W."/>
            <person name="Bonito G."/>
            <person name="Buee M."/>
            <person name="Carver A."/>
            <person name="Chen C."/>
            <person name="Cichocki N."/>
            <person name="Clum A."/>
            <person name="Culley D."/>
            <person name="Crous P.W."/>
            <person name="Fauchery L."/>
            <person name="Girlanda M."/>
            <person name="Hayes R."/>
            <person name="Keri Z."/>
            <person name="LaButti K."/>
            <person name="Lipzen A."/>
            <person name="Lombard V."/>
            <person name="Magnuson J."/>
            <person name="Maillard F."/>
            <person name="Morin E."/>
            <person name="Murat C."/>
            <person name="Nolan M."/>
            <person name="Ohm R."/>
            <person name="Pangilinan J."/>
            <person name="Pereira M."/>
            <person name="Perotto S."/>
            <person name="Peter M."/>
            <person name="Riley R."/>
            <person name="Sitrit Y."/>
            <person name="Stielow B."/>
            <person name="Szollosi G."/>
            <person name="Zifcakova L."/>
            <person name="Stursova M."/>
            <person name="Spatafora J.W."/>
            <person name="Tedersoo L."/>
            <person name="Vaario L.-M."/>
            <person name="Yamada A."/>
            <person name="Yan M."/>
            <person name="Wang P."/>
            <person name="Xu J."/>
            <person name="Bruns T."/>
            <person name="Baldrian P."/>
            <person name="Vilgalys R."/>
            <person name="Henrissat B."/>
            <person name="Grigoriev I.V."/>
            <person name="Hibbett D."/>
            <person name="Nagy L.G."/>
            <person name="Martin F.M."/>
        </authorList>
    </citation>
    <scope>NUCLEOTIDE SEQUENCE</scope>
    <source>
        <strain evidence="1">BED1</strain>
    </source>
</reference>
<organism evidence="1 2">
    <name type="scientific">Boletus edulis BED1</name>
    <dbReference type="NCBI Taxonomy" id="1328754"/>
    <lineage>
        <taxon>Eukaryota</taxon>
        <taxon>Fungi</taxon>
        <taxon>Dikarya</taxon>
        <taxon>Basidiomycota</taxon>
        <taxon>Agaricomycotina</taxon>
        <taxon>Agaricomycetes</taxon>
        <taxon>Agaricomycetidae</taxon>
        <taxon>Boletales</taxon>
        <taxon>Boletineae</taxon>
        <taxon>Boletaceae</taxon>
        <taxon>Boletoideae</taxon>
        <taxon>Boletus</taxon>
    </lineage>
</organism>
<keyword evidence="2" id="KW-1185">Reference proteome</keyword>
<sequence>MQPPRKHIHIAFKIIGTPIICFSCQWEFINDIMGAAVGKFYNNQTLNEIDVTYIKQGKMLCDWGYAEDCHLDTKVNTSRGQMTGTFPFTFMSFLMSHWLDSLQVRSLWKLAKYLGEGVEFNNSGGLAYISSGPTSPIKLHPRTFHQSLQSSNVCKRSGGVTGWPTTNHLQVKDTP</sequence>
<dbReference type="Proteomes" id="UP001194468">
    <property type="component" value="Unassembled WGS sequence"/>
</dbReference>
<name>A0AAD4BJT4_BOLED</name>
<reference evidence="1" key="2">
    <citation type="journal article" date="2020" name="Nat. Commun.">
        <title>Large-scale genome sequencing of mycorrhizal fungi provides insights into the early evolution of symbiotic traits.</title>
        <authorList>
            <person name="Miyauchi S."/>
            <person name="Kiss E."/>
            <person name="Kuo A."/>
            <person name="Drula E."/>
            <person name="Kohler A."/>
            <person name="Sanchez-Garcia M."/>
            <person name="Morin E."/>
            <person name="Andreopoulos B."/>
            <person name="Barry K.W."/>
            <person name="Bonito G."/>
            <person name="Buee M."/>
            <person name="Carver A."/>
            <person name="Chen C."/>
            <person name="Cichocki N."/>
            <person name="Clum A."/>
            <person name="Culley D."/>
            <person name="Crous P.W."/>
            <person name="Fauchery L."/>
            <person name="Girlanda M."/>
            <person name="Hayes R.D."/>
            <person name="Keri Z."/>
            <person name="LaButti K."/>
            <person name="Lipzen A."/>
            <person name="Lombard V."/>
            <person name="Magnuson J."/>
            <person name="Maillard F."/>
            <person name="Murat C."/>
            <person name="Nolan M."/>
            <person name="Ohm R.A."/>
            <person name="Pangilinan J."/>
            <person name="Pereira M.F."/>
            <person name="Perotto S."/>
            <person name="Peter M."/>
            <person name="Pfister S."/>
            <person name="Riley R."/>
            <person name="Sitrit Y."/>
            <person name="Stielow J.B."/>
            <person name="Szollosi G."/>
            <person name="Zifcakova L."/>
            <person name="Stursova M."/>
            <person name="Spatafora J.W."/>
            <person name="Tedersoo L."/>
            <person name="Vaario L.M."/>
            <person name="Yamada A."/>
            <person name="Yan M."/>
            <person name="Wang P."/>
            <person name="Xu J."/>
            <person name="Bruns T."/>
            <person name="Baldrian P."/>
            <person name="Vilgalys R."/>
            <person name="Dunand C."/>
            <person name="Henrissat B."/>
            <person name="Grigoriev I.V."/>
            <person name="Hibbett D."/>
            <person name="Nagy L.G."/>
            <person name="Martin F.M."/>
        </authorList>
    </citation>
    <scope>NUCLEOTIDE SEQUENCE</scope>
    <source>
        <strain evidence="1">BED1</strain>
    </source>
</reference>
<proteinExistence type="predicted"/>
<gene>
    <name evidence="1" type="ORF">L210DRAFT_3507638</name>
</gene>
<evidence type="ECO:0000313" key="2">
    <source>
        <dbReference type="Proteomes" id="UP001194468"/>
    </source>
</evidence>
<comment type="caution">
    <text evidence="1">The sequence shown here is derived from an EMBL/GenBank/DDBJ whole genome shotgun (WGS) entry which is preliminary data.</text>
</comment>